<feature type="signal peptide" evidence="1">
    <location>
        <begin position="1"/>
        <end position="23"/>
    </location>
</feature>
<evidence type="ECO:0000259" key="2">
    <source>
        <dbReference type="Pfam" id="PF07589"/>
    </source>
</evidence>
<dbReference type="EMBL" id="AFHG01000048">
    <property type="protein sequence ID" value="EGK71792.1"/>
    <property type="molecule type" value="Genomic_DNA"/>
</dbReference>
<dbReference type="Proteomes" id="UP000005019">
    <property type="component" value="Unassembled WGS sequence"/>
</dbReference>
<proteinExistence type="predicted"/>
<reference evidence="3 4" key="1">
    <citation type="journal article" date="2011" name="J. Bacteriol.">
        <title>Genome sequence of Methyloversatilis universalis FAM5T, a methylotrophic representative of the order Rhodocyclales.</title>
        <authorList>
            <person name="Kittichotirat W."/>
            <person name="Good N.M."/>
            <person name="Hall R."/>
            <person name="Bringel F."/>
            <person name="Lajus A."/>
            <person name="Medigue C."/>
            <person name="Smalley N.E."/>
            <person name="Beck D."/>
            <person name="Bumgarner R."/>
            <person name="Vuilleumier S."/>
            <person name="Kalyuzhnaya M.G."/>
        </authorList>
    </citation>
    <scope>NUCLEOTIDE SEQUENCE [LARGE SCALE GENOMIC DNA]</scope>
    <source>
        <strain evidence="4">ATCC BAA-1314 / JCM 13912 / FAM5</strain>
    </source>
</reference>
<evidence type="ECO:0000313" key="4">
    <source>
        <dbReference type="Proteomes" id="UP000005019"/>
    </source>
</evidence>
<dbReference type="NCBIfam" id="TIGR02595">
    <property type="entry name" value="PEP_CTERM"/>
    <property type="match status" value="1"/>
</dbReference>
<evidence type="ECO:0000313" key="3">
    <source>
        <dbReference type="EMBL" id="EGK71792.1"/>
    </source>
</evidence>
<evidence type="ECO:0000256" key="1">
    <source>
        <dbReference type="SAM" id="SignalP"/>
    </source>
</evidence>
<comment type="caution">
    <text evidence="3">The sequence shown here is derived from an EMBL/GenBank/DDBJ whole genome shotgun (WGS) entry which is preliminary data.</text>
</comment>
<dbReference type="eggNOG" id="ENOG5033ECK">
    <property type="taxonomic scope" value="Bacteria"/>
</dbReference>
<dbReference type="STRING" id="1000565.METUNv1_02016"/>
<protein>
    <recommendedName>
        <fullName evidence="2">Ice-binding protein C-terminal domain-containing protein</fullName>
    </recommendedName>
</protein>
<keyword evidence="1" id="KW-0732">Signal</keyword>
<feature type="chain" id="PRO_5003331440" description="Ice-binding protein C-terminal domain-containing protein" evidence="1">
    <location>
        <begin position="24"/>
        <end position="241"/>
    </location>
</feature>
<dbReference type="InterPro" id="IPR013424">
    <property type="entry name" value="Ice-binding_C"/>
</dbReference>
<gene>
    <name evidence="3" type="ORF">METUNv1_02016</name>
</gene>
<sequence length="241" mass="25527">MKIRSLFRPLVLAGIAACSTAQAAPLLLSDYAVTGPTTTVRFANLTPRLNGQMNAGGFRSSVAGSSDPALQNFVSWCIDIFQPAKLGTTVNDYTQLTLAQYGSLSAERGAMLGNLASIAYDQALTSSVSSAAFQLAVWEIVNETSHNLDLSKNTFKAWGATDGSIALAQQWLNSLPQQQSRFGFDIFASATAQDVIRFYELPKPPLAAATAESVPEPGALALIALAGVAAFATRRRRALPV</sequence>
<dbReference type="Pfam" id="PF07589">
    <property type="entry name" value="PEP-CTERM"/>
    <property type="match status" value="1"/>
</dbReference>
<feature type="domain" description="Ice-binding protein C-terminal" evidence="2">
    <location>
        <begin position="213"/>
        <end position="236"/>
    </location>
</feature>
<organism evidence="3 4">
    <name type="scientific">Methyloversatilis universalis (strain ATCC BAA-1314 / DSM 25237 / JCM 13912 / CCUG 52030 / FAM5)</name>
    <dbReference type="NCBI Taxonomy" id="1000565"/>
    <lineage>
        <taxon>Bacteria</taxon>
        <taxon>Pseudomonadati</taxon>
        <taxon>Pseudomonadota</taxon>
        <taxon>Betaproteobacteria</taxon>
        <taxon>Nitrosomonadales</taxon>
        <taxon>Sterolibacteriaceae</taxon>
        <taxon>Methyloversatilis</taxon>
    </lineage>
</organism>
<dbReference type="AlphaFoldDB" id="F5RCL2"/>
<dbReference type="RefSeq" id="WP_008061253.1">
    <property type="nucleotide sequence ID" value="NZ_AFHG01000048.1"/>
</dbReference>
<dbReference type="OrthoDB" id="7844829at2"/>
<keyword evidence="4" id="KW-1185">Reference proteome</keyword>
<name>F5RCL2_METUF</name>
<accession>F5RCL2</accession>